<evidence type="ECO:0000256" key="4">
    <source>
        <dbReference type="ARBA" id="ARBA00023163"/>
    </source>
</evidence>
<keyword evidence="2" id="KW-0805">Transcription regulation</keyword>
<proteinExistence type="inferred from homology"/>
<reference evidence="6 7" key="2">
    <citation type="submission" date="2009-02" db="EMBL/GenBank/DDBJ databases">
        <title>Draft genome sequence of Blautia hydrogenotrophica DSM 10507 (Ruminococcus hydrogenotrophicus DSM 10507).</title>
        <authorList>
            <person name="Sudarsanam P."/>
            <person name="Ley R."/>
            <person name="Guruge J."/>
            <person name="Turnbaugh P.J."/>
            <person name="Mahowald M."/>
            <person name="Liep D."/>
            <person name="Gordon J."/>
        </authorList>
    </citation>
    <scope>NUCLEOTIDE SEQUENCE [LARGE SCALE GENOMIC DNA]</scope>
    <source>
        <strain evidence="7">DSM 10507 / JCM 14656 / S5a33</strain>
    </source>
</reference>
<dbReference type="InterPro" id="IPR050950">
    <property type="entry name" value="HTH-type_LysR_regulators"/>
</dbReference>
<dbReference type="AlphaFoldDB" id="C0CMB9"/>
<dbReference type="SUPFAM" id="SSF46785">
    <property type="entry name" value="Winged helix' DNA-binding domain"/>
    <property type="match status" value="1"/>
</dbReference>
<reference evidence="6 7" key="1">
    <citation type="submission" date="2009-01" db="EMBL/GenBank/DDBJ databases">
        <authorList>
            <person name="Fulton L."/>
            <person name="Clifton S."/>
            <person name="Fulton B."/>
            <person name="Xu J."/>
            <person name="Minx P."/>
            <person name="Pepin K.H."/>
            <person name="Johnson M."/>
            <person name="Bhonagiri V."/>
            <person name="Nash W.E."/>
            <person name="Mardis E.R."/>
            <person name="Wilson R.K."/>
        </authorList>
    </citation>
    <scope>NUCLEOTIDE SEQUENCE [LARGE SCALE GENOMIC DNA]</scope>
    <source>
        <strain evidence="7">DSM 10507 / JCM 14656 / S5a33</strain>
    </source>
</reference>
<dbReference type="Proteomes" id="UP000003100">
    <property type="component" value="Unassembled WGS sequence"/>
</dbReference>
<dbReference type="GeneID" id="86820825"/>
<dbReference type="InterPro" id="IPR036390">
    <property type="entry name" value="WH_DNA-bd_sf"/>
</dbReference>
<comment type="similarity">
    <text evidence="1">Belongs to the LysR transcriptional regulatory family.</text>
</comment>
<evidence type="ECO:0000313" key="7">
    <source>
        <dbReference type="Proteomes" id="UP000003100"/>
    </source>
</evidence>
<dbReference type="PRINTS" id="PR00039">
    <property type="entry name" value="HTHLYSR"/>
</dbReference>
<dbReference type="PANTHER" id="PTHR30419">
    <property type="entry name" value="HTH-TYPE TRANSCRIPTIONAL REGULATOR YBHD"/>
    <property type="match status" value="1"/>
</dbReference>
<dbReference type="Pfam" id="PF00126">
    <property type="entry name" value="HTH_1"/>
    <property type="match status" value="1"/>
</dbReference>
<dbReference type="GO" id="GO:0003700">
    <property type="term" value="F:DNA-binding transcription factor activity"/>
    <property type="evidence" value="ECO:0007669"/>
    <property type="project" value="InterPro"/>
</dbReference>
<dbReference type="eggNOG" id="COG0583">
    <property type="taxonomic scope" value="Bacteria"/>
</dbReference>
<dbReference type="Gene3D" id="1.10.10.10">
    <property type="entry name" value="Winged helix-like DNA-binding domain superfamily/Winged helix DNA-binding domain"/>
    <property type="match status" value="1"/>
</dbReference>
<dbReference type="InterPro" id="IPR000847">
    <property type="entry name" value="LysR_HTH_N"/>
</dbReference>
<dbReference type="HOGENOM" id="CLU_039613_6_2_9"/>
<evidence type="ECO:0000259" key="5">
    <source>
        <dbReference type="PROSITE" id="PS50931"/>
    </source>
</evidence>
<dbReference type="FunFam" id="1.10.10.10:FF:000001">
    <property type="entry name" value="LysR family transcriptional regulator"/>
    <property type="match status" value="1"/>
</dbReference>
<evidence type="ECO:0000256" key="2">
    <source>
        <dbReference type="ARBA" id="ARBA00023015"/>
    </source>
</evidence>
<evidence type="ECO:0000256" key="1">
    <source>
        <dbReference type="ARBA" id="ARBA00009437"/>
    </source>
</evidence>
<dbReference type="Pfam" id="PF03466">
    <property type="entry name" value="LysR_substrate"/>
    <property type="match status" value="1"/>
</dbReference>
<sequence>MFNGMKYVYEVYKERSFSNAARNLYISQPALSGMIKKIEKNIGMPLFDRSTTPIQLTECGKKYIKTAEKIMSLEDEFAYYVGKLDELKTGRLTVGSTYLFSSFVLPKYIKKFKASYPDVKVSLFEGNSNLLEKKLANGELDFVVDNYLLDEKVYDRISMMKERLLLAVPASFSSNRRASTYQLTVNDIINDVHLNPSFPAVPLKKFQDEPFMVMRQNNDTRDRVEAICKRANISLNVTLKLNQLMTVYHLLKFELGASFVSDTIVKCFPSNDTVLYYKLDDLAAVRDVYLFYRRNRYLTRSMEEFMKIVLEEQPEEVII</sequence>
<dbReference type="RefSeq" id="WP_005948967.1">
    <property type="nucleotide sequence ID" value="NZ_CP136423.1"/>
</dbReference>
<dbReference type="CDD" id="cd05466">
    <property type="entry name" value="PBP2_LTTR_substrate"/>
    <property type="match status" value="1"/>
</dbReference>
<feature type="domain" description="HTH lysR-type" evidence="5">
    <location>
        <begin position="1"/>
        <end position="57"/>
    </location>
</feature>
<dbReference type="Gene3D" id="3.40.190.290">
    <property type="match status" value="1"/>
</dbReference>
<dbReference type="PATRIC" id="fig|476272.21.peg.1433"/>
<organism evidence="6 7">
    <name type="scientific">Blautia hydrogenotrophica (strain DSM 10507 / JCM 14656 / S5a33)</name>
    <name type="common">Ruminococcus hydrogenotrophicus</name>
    <dbReference type="NCBI Taxonomy" id="476272"/>
    <lineage>
        <taxon>Bacteria</taxon>
        <taxon>Bacillati</taxon>
        <taxon>Bacillota</taxon>
        <taxon>Clostridia</taxon>
        <taxon>Lachnospirales</taxon>
        <taxon>Lachnospiraceae</taxon>
        <taxon>Blautia</taxon>
    </lineage>
</organism>
<dbReference type="EMBL" id="ACBZ01000102">
    <property type="protein sequence ID" value="EEG49072.1"/>
    <property type="molecule type" value="Genomic_DNA"/>
</dbReference>
<dbReference type="SUPFAM" id="SSF53850">
    <property type="entry name" value="Periplasmic binding protein-like II"/>
    <property type="match status" value="1"/>
</dbReference>
<dbReference type="PANTHER" id="PTHR30419:SF8">
    <property type="entry name" value="NITROGEN ASSIMILATION TRANSCRIPTIONAL ACTIVATOR-RELATED"/>
    <property type="match status" value="1"/>
</dbReference>
<evidence type="ECO:0000256" key="3">
    <source>
        <dbReference type="ARBA" id="ARBA00023125"/>
    </source>
</evidence>
<dbReference type="InterPro" id="IPR036388">
    <property type="entry name" value="WH-like_DNA-bd_sf"/>
</dbReference>
<name>C0CMB9_BLAHS</name>
<dbReference type="GO" id="GO:0003677">
    <property type="term" value="F:DNA binding"/>
    <property type="evidence" value="ECO:0007669"/>
    <property type="project" value="UniProtKB-KW"/>
</dbReference>
<dbReference type="InterPro" id="IPR005119">
    <property type="entry name" value="LysR_subst-bd"/>
</dbReference>
<keyword evidence="3" id="KW-0238">DNA-binding</keyword>
<keyword evidence="7" id="KW-1185">Reference proteome</keyword>
<accession>C0CMB9</accession>
<protein>
    <recommendedName>
        <fullName evidence="5">HTH lysR-type domain-containing protein</fullName>
    </recommendedName>
</protein>
<dbReference type="GO" id="GO:0005829">
    <property type="term" value="C:cytosol"/>
    <property type="evidence" value="ECO:0007669"/>
    <property type="project" value="TreeGrafter"/>
</dbReference>
<dbReference type="PROSITE" id="PS50931">
    <property type="entry name" value="HTH_LYSR"/>
    <property type="match status" value="1"/>
</dbReference>
<evidence type="ECO:0000313" key="6">
    <source>
        <dbReference type="EMBL" id="EEG49072.1"/>
    </source>
</evidence>
<gene>
    <name evidence="6" type="ORF">RUMHYD_02000</name>
</gene>
<keyword evidence="4" id="KW-0804">Transcription</keyword>